<evidence type="ECO:0000313" key="7">
    <source>
        <dbReference type="Proteomes" id="UP000603317"/>
    </source>
</evidence>
<dbReference type="InterPro" id="IPR059112">
    <property type="entry name" value="CysZ/EI24"/>
</dbReference>
<proteinExistence type="predicted"/>
<keyword evidence="4 5" id="KW-0472">Membrane</keyword>
<keyword evidence="2 5" id="KW-0812">Transmembrane</keyword>
<accession>A0ABQ1FJ19</accession>
<evidence type="ECO:0000256" key="2">
    <source>
        <dbReference type="ARBA" id="ARBA00022692"/>
    </source>
</evidence>
<comment type="caution">
    <text evidence="6">The sequence shown here is derived from an EMBL/GenBank/DDBJ whole genome shotgun (WGS) entry which is preliminary data.</text>
</comment>
<evidence type="ECO:0000256" key="1">
    <source>
        <dbReference type="ARBA" id="ARBA00004141"/>
    </source>
</evidence>
<evidence type="ECO:0008006" key="8">
    <source>
        <dbReference type="Google" id="ProtNLM"/>
    </source>
</evidence>
<evidence type="ECO:0000256" key="4">
    <source>
        <dbReference type="ARBA" id="ARBA00023136"/>
    </source>
</evidence>
<reference evidence="7" key="1">
    <citation type="journal article" date="2019" name="Int. J. Syst. Evol. Microbiol.">
        <title>The Global Catalogue of Microorganisms (GCM) 10K type strain sequencing project: providing services to taxonomists for standard genome sequencing and annotation.</title>
        <authorList>
            <consortium name="The Broad Institute Genomics Platform"/>
            <consortium name="The Broad Institute Genome Sequencing Center for Infectious Disease"/>
            <person name="Wu L."/>
            <person name="Ma J."/>
        </authorList>
    </citation>
    <scope>NUCLEOTIDE SEQUENCE [LARGE SCALE GENOMIC DNA]</scope>
    <source>
        <strain evidence="7">CGMCC 1.15297</strain>
    </source>
</reference>
<name>A0ABQ1FJ19_9SPHN</name>
<evidence type="ECO:0000256" key="3">
    <source>
        <dbReference type="ARBA" id="ARBA00022989"/>
    </source>
</evidence>
<feature type="transmembrane region" description="Helical" evidence="5">
    <location>
        <begin position="134"/>
        <end position="161"/>
    </location>
</feature>
<dbReference type="Proteomes" id="UP000603317">
    <property type="component" value="Unassembled WGS sequence"/>
</dbReference>
<dbReference type="Pfam" id="PF07264">
    <property type="entry name" value="EI24"/>
    <property type="match status" value="1"/>
</dbReference>
<keyword evidence="7" id="KW-1185">Reference proteome</keyword>
<evidence type="ECO:0000313" key="6">
    <source>
        <dbReference type="EMBL" id="GGA12861.1"/>
    </source>
</evidence>
<gene>
    <name evidence="6" type="ORF">GCM10010923_24500</name>
</gene>
<sequence>MLAMLRALALAVRQLADRRVLALLLKSVGLALVAFVALGTAGWIALDWGLGAAGLQDGAFAGAQGVRGALSVLGVVIGAWLLWRIVAMAALQFFADEVVKAVEAKFYPDRAAQARDLGFARETRRGLKGAGRALLFNLVALPFALVLLVTGVGAAAVFWLVNALLLGRELMEMVAARHEVELGPKPLGGGERFVMGGIVAALFAVPGVNFLAPFLGAAMATHLVHGKTR</sequence>
<feature type="transmembrane region" description="Helical" evidence="5">
    <location>
        <begin position="66"/>
        <end position="83"/>
    </location>
</feature>
<organism evidence="6 7">
    <name type="scientific">Blastomonas marina</name>
    <dbReference type="NCBI Taxonomy" id="1867408"/>
    <lineage>
        <taxon>Bacteria</taxon>
        <taxon>Pseudomonadati</taxon>
        <taxon>Pseudomonadota</taxon>
        <taxon>Alphaproteobacteria</taxon>
        <taxon>Sphingomonadales</taxon>
        <taxon>Sphingomonadaceae</taxon>
        <taxon>Blastomonas</taxon>
    </lineage>
</organism>
<feature type="transmembrane region" description="Helical" evidence="5">
    <location>
        <begin position="20"/>
        <end position="46"/>
    </location>
</feature>
<protein>
    <recommendedName>
        <fullName evidence="8">Cysteine biosynthesis protein</fullName>
    </recommendedName>
</protein>
<feature type="transmembrane region" description="Helical" evidence="5">
    <location>
        <begin position="193"/>
        <end position="220"/>
    </location>
</feature>
<dbReference type="EMBL" id="BMID01000001">
    <property type="protein sequence ID" value="GGA12861.1"/>
    <property type="molecule type" value="Genomic_DNA"/>
</dbReference>
<evidence type="ECO:0000256" key="5">
    <source>
        <dbReference type="SAM" id="Phobius"/>
    </source>
</evidence>
<keyword evidence="3 5" id="KW-1133">Transmembrane helix</keyword>
<comment type="subcellular location">
    <subcellularLocation>
        <location evidence="1">Membrane</location>
        <topology evidence="1">Multi-pass membrane protein</topology>
    </subcellularLocation>
</comment>